<evidence type="ECO:0000259" key="2">
    <source>
        <dbReference type="Pfam" id="PF03358"/>
    </source>
</evidence>
<sequence>MRKYRLLAISGSLRAASLNSAVLRMAATLTPDDAQIHIYEGLADLPHFNPDLEGREAASVLDLRRRLRDADGVLIACPEYAHGLPGAFKNALDWVVASGEFVNKPVALINLFERSTWAPALLKETLAMMTANVVEPASVTLQLFSNKVSEDFIMADVKIAQALRSSLDALMQAIKEQETGT</sequence>
<dbReference type="AlphaFoldDB" id="A0AAN1XCL0"/>
<dbReference type="InterPro" id="IPR050712">
    <property type="entry name" value="NAD(P)H-dep_reductase"/>
</dbReference>
<protein>
    <recommendedName>
        <fullName evidence="2">NADPH-dependent FMN reductase-like domain-containing protein</fullName>
    </recommendedName>
</protein>
<gene>
    <name evidence="3" type="ORF">MIZ01_2694</name>
</gene>
<dbReference type="Pfam" id="PF03358">
    <property type="entry name" value="FMN_red"/>
    <property type="match status" value="1"/>
</dbReference>
<dbReference type="GO" id="GO:0016491">
    <property type="term" value="F:oxidoreductase activity"/>
    <property type="evidence" value="ECO:0007669"/>
    <property type="project" value="InterPro"/>
</dbReference>
<dbReference type="EMBL" id="AP023423">
    <property type="protein sequence ID" value="BCK88888.1"/>
    <property type="molecule type" value="Genomic_DNA"/>
</dbReference>
<dbReference type="InterPro" id="IPR029039">
    <property type="entry name" value="Flavoprotein-like_sf"/>
</dbReference>
<evidence type="ECO:0000313" key="4">
    <source>
        <dbReference type="Proteomes" id="UP001320326"/>
    </source>
</evidence>
<dbReference type="Gene3D" id="3.40.50.360">
    <property type="match status" value="1"/>
</dbReference>
<keyword evidence="4" id="KW-1185">Reference proteome</keyword>
<proteinExistence type="predicted"/>
<feature type="domain" description="NADPH-dependent FMN reductase-like" evidence="2">
    <location>
        <begin position="5"/>
        <end position="141"/>
    </location>
</feature>
<dbReference type="PANTHER" id="PTHR30543">
    <property type="entry name" value="CHROMATE REDUCTASE"/>
    <property type="match status" value="1"/>
</dbReference>
<evidence type="ECO:0000313" key="3">
    <source>
        <dbReference type="EMBL" id="BCK88888.1"/>
    </source>
</evidence>
<dbReference type="KEGG" id="seme:MIZ01_2694"/>
<dbReference type="SUPFAM" id="SSF52218">
    <property type="entry name" value="Flavoproteins"/>
    <property type="match status" value="1"/>
</dbReference>
<feature type="signal peptide" evidence="1">
    <location>
        <begin position="1"/>
        <end position="26"/>
    </location>
</feature>
<dbReference type="GO" id="GO:0005829">
    <property type="term" value="C:cytosol"/>
    <property type="evidence" value="ECO:0007669"/>
    <property type="project" value="TreeGrafter"/>
</dbReference>
<dbReference type="Proteomes" id="UP001320326">
    <property type="component" value="Chromosome"/>
</dbReference>
<organism evidence="3 4">
    <name type="scientific">Sideroxyarcus emersonii</name>
    <dbReference type="NCBI Taxonomy" id="2764705"/>
    <lineage>
        <taxon>Bacteria</taxon>
        <taxon>Pseudomonadati</taxon>
        <taxon>Pseudomonadota</taxon>
        <taxon>Betaproteobacteria</taxon>
        <taxon>Nitrosomonadales</taxon>
        <taxon>Gallionellaceae</taxon>
        <taxon>Sideroxyarcus</taxon>
    </lineage>
</organism>
<accession>A0AAN1XCL0</accession>
<dbReference type="RefSeq" id="WP_237247395.1">
    <property type="nucleotide sequence ID" value="NZ_AP023423.1"/>
</dbReference>
<keyword evidence="1" id="KW-0732">Signal</keyword>
<dbReference type="PANTHER" id="PTHR30543:SF21">
    <property type="entry name" value="NAD(P)H-DEPENDENT FMN REDUCTASE LOT6"/>
    <property type="match status" value="1"/>
</dbReference>
<dbReference type="GO" id="GO:0010181">
    <property type="term" value="F:FMN binding"/>
    <property type="evidence" value="ECO:0007669"/>
    <property type="project" value="TreeGrafter"/>
</dbReference>
<name>A0AAN1XCL0_9PROT</name>
<feature type="chain" id="PRO_5042930406" description="NADPH-dependent FMN reductase-like domain-containing protein" evidence="1">
    <location>
        <begin position="27"/>
        <end position="181"/>
    </location>
</feature>
<evidence type="ECO:0000256" key="1">
    <source>
        <dbReference type="SAM" id="SignalP"/>
    </source>
</evidence>
<dbReference type="InterPro" id="IPR005025">
    <property type="entry name" value="FMN_Rdtase-like_dom"/>
</dbReference>
<reference evidence="3 4" key="1">
    <citation type="journal article" date="2022" name="Int. J. Syst. Evol. Microbiol.">
        <title>&lt;i&gt;Sideroxyarcus emersonii&lt;/i&gt; gen. nov. sp. nov., a neutrophilic, microaerobic iron- and thiosulfate-oxidizing bacterium isolated from iron-rich wetland sediment.</title>
        <authorList>
            <person name="Kato S."/>
            <person name="Itoh T."/>
            <person name="Iino T."/>
            <person name="Ohkuma M."/>
        </authorList>
    </citation>
    <scope>NUCLEOTIDE SEQUENCE [LARGE SCALE GENOMIC DNA]</scope>
    <source>
        <strain evidence="3 4">MIZ01</strain>
    </source>
</reference>